<dbReference type="PANTHER" id="PTHR43431:SF7">
    <property type="entry name" value="OXIDOREDUCTASE, SHORT CHAIN DEHYDROGENASE_REDUCTASE FAMILY (AFU_ORTHOLOGUE AFUA_5G14000)"/>
    <property type="match status" value="1"/>
</dbReference>
<dbReference type="PRINTS" id="PR00081">
    <property type="entry name" value="GDHRDH"/>
</dbReference>
<keyword evidence="2" id="KW-1185">Reference proteome</keyword>
<protein>
    <submittedName>
        <fullName evidence="1">Short-chain dehydrogenase/reductase SDR</fullName>
    </submittedName>
</protein>
<dbReference type="PANTHER" id="PTHR43431">
    <property type="entry name" value="OXIDOREDUCTASE, SHORT CHAIN DEHYDROGENASE/REDUCTASE FAMILY (AFU_ORTHOLOGUE AFUA_5G14000)"/>
    <property type="match status" value="1"/>
</dbReference>
<gene>
    <name evidence="1" type="ORF">N7468_001420</name>
</gene>
<dbReference type="OrthoDB" id="5399006at2759"/>
<dbReference type="GeneID" id="83198020"/>
<dbReference type="AlphaFoldDB" id="A0A9W9PHV4"/>
<dbReference type="RefSeq" id="XP_058333858.1">
    <property type="nucleotide sequence ID" value="XM_058470717.1"/>
</dbReference>
<accession>A0A9W9PHV4</accession>
<dbReference type="InterPro" id="IPR036291">
    <property type="entry name" value="NAD(P)-bd_dom_sf"/>
</dbReference>
<dbReference type="Gene3D" id="3.40.50.720">
    <property type="entry name" value="NAD(P)-binding Rossmann-like Domain"/>
    <property type="match status" value="1"/>
</dbReference>
<reference evidence="1" key="1">
    <citation type="submission" date="2022-11" db="EMBL/GenBank/DDBJ databases">
        <authorList>
            <person name="Petersen C."/>
        </authorList>
    </citation>
    <scope>NUCLEOTIDE SEQUENCE</scope>
    <source>
        <strain evidence="1">IBT 19713</strain>
    </source>
</reference>
<dbReference type="Pfam" id="PF00106">
    <property type="entry name" value="adh_short"/>
    <property type="match status" value="1"/>
</dbReference>
<evidence type="ECO:0000313" key="2">
    <source>
        <dbReference type="Proteomes" id="UP001150941"/>
    </source>
</evidence>
<reference evidence="1" key="2">
    <citation type="journal article" date="2023" name="IMA Fungus">
        <title>Comparative genomic study of the Penicillium genus elucidates a diverse pangenome and 15 lateral gene transfer events.</title>
        <authorList>
            <person name="Petersen C."/>
            <person name="Sorensen T."/>
            <person name="Nielsen M.R."/>
            <person name="Sondergaard T.E."/>
            <person name="Sorensen J.L."/>
            <person name="Fitzpatrick D.A."/>
            <person name="Frisvad J.C."/>
            <person name="Nielsen K.L."/>
        </authorList>
    </citation>
    <scope>NUCLEOTIDE SEQUENCE</scope>
    <source>
        <strain evidence="1">IBT 19713</strain>
    </source>
</reference>
<dbReference type="SUPFAM" id="SSF51735">
    <property type="entry name" value="NAD(P)-binding Rossmann-fold domains"/>
    <property type="match status" value="1"/>
</dbReference>
<name>A0A9W9PHV4_9EURO</name>
<evidence type="ECO:0000313" key="1">
    <source>
        <dbReference type="EMBL" id="KAJ5246437.1"/>
    </source>
</evidence>
<organism evidence="1 2">
    <name type="scientific">Penicillium chermesinum</name>
    <dbReference type="NCBI Taxonomy" id="63820"/>
    <lineage>
        <taxon>Eukaryota</taxon>
        <taxon>Fungi</taxon>
        <taxon>Dikarya</taxon>
        <taxon>Ascomycota</taxon>
        <taxon>Pezizomycotina</taxon>
        <taxon>Eurotiomycetes</taxon>
        <taxon>Eurotiomycetidae</taxon>
        <taxon>Eurotiales</taxon>
        <taxon>Aspergillaceae</taxon>
        <taxon>Penicillium</taxon>
    </lineage>
</organism>
<dbReference type="EMBL" id="JAPQKS010000002">
    <property type="protein sequence ID" value="KAJ5246437.1"/>
    <property type="molecule type" value="Genomic_DNA"/>
</dbReference>
<comment type="caution">
    <text evidence="1">The sequence shown here is derived from an EMBL/GenBank/DDBJ whole genome shotgun (WGS) entry which is preliminary data.</text>
</comment>
<dbReference type="Proteomes" id="UP001150941">
    <property type="component" value="Unassembled WGS sequence"/>
</dbReference>
<sequence>MASKALAIIAGVGPGTGASIARRFAQTYSVVLLSRNPDNYEPIVKEINAGGGKAIGISADVSDANSVKAAFAQIEKEFPGTAAGAAVFNPSGGFVKKPFLELTDEQFSTAIDSQAKGGFYFAKHTLPLLLKGKGQTPHPPTLIFTGATASVKGSAQFSPFAAGKFALRALAQSLAREFGPQGVHVSHAIIDGVIDIPRTKGYVFPHEDAKLSPDAIADSYWYLHTQPRTTFAFELDLRPYIEKW</sequence>
<proteinExistence type="predicted"/>
<dbReference type="InterPro" id="IPR002347">
    <property type="entry name" value="SDR_fam"/>
</dbReference>